<feature type="signal peptide" evidence="1">
    <location>
        <begin position="1"/>
        <end position="23"/>
    </location>
</feature>
<organism evidence="2 3">
    <name type="scientific">Byssochlamys spectabilis</name>
    <name type="common">Paecilomyces variotii</name>
    <dbReference type="NCBI Taxonomy" id="264951"/>
    <lineage>
        <taxon>Eukaryota</taxon>
        <taxon>Fungi</taxon>
        <taxon>Dikarya</taxon>
        <taxon>Ascomycota</taxon>
        <taxon>Pezizomycotina</taxon>
        <taxon>Eurotiomycetes</taxon>
        <taxon>Eurotiomycetidae</taxon>
        <taxon>Eurotiales</taxon>
        <taxon>Thermoascaceae</taxon>
        <taxon>Paecilomyces</taxon>
    </lineage>
</organism>
<reference evidence="2 3" key="1">
    <citation type="journal article" date="2018" name="Front. Microbiol.">
        <title>Genomic and genetic insights into a cosmopolitan fungus, Paecilomyces variotii (Eurotiales).</title>
        <authorList>
            <person name="Urquhart A.S."/>
            <person name="Mondo S.J."/>
            <person name="Makela M.R."/>
            <person name="Hane J.K."/>
            <person name="Wiebenga A."/>
            <person name="He G."/>
            <person name="Mihaltcheva S."/>
            <person name="Pangilinan J."/>
            <person name="Lipzen A."/>
            <person name="Barry K."/>
            <person name="de Vries R.P."/>
            <person name="Grigoriev I.V."/>
            <person name="Idnurm A."/>
        </authorList>
    </citation>
    <scope>NUCLEOTIDE SEQUENCE [LARGE SCALE GENOMIC DNA]</scope>
    <source>
        <strain evidence="2 3">CBS 101075</strain>
    </source>
</reference>
<evidence type="ECO:0000313" key="3">
    <source>
        <dbReference type="Proteomes" id="UP000283841"/>
    </source>
</evidence>
<protein>
    <submittedName>
        <fullName evidence="2">Uncharacterized protein</fullName>
    </submittedName>
</protein>
<evidence type="ECO:0000313" key="2">
    <source>
        <dbReference type="EMBL" id="RWR00358.1"/>
    </source>
</evidence>
<dbReference type="AlphaFoldDB" id="A0A443I8F8"/>
<keyword evidence="1" id="KW-0732">Signal</keyword>
<proteinExistence type="predicted"/>
<name>A0A443I8F8_BYSSP</name>
<gene>
    <name evidence="2" type="ORF">C8Q69DRAFT_454609</name>
</gene>
<dbReference type="RefSeq" id="XP_028490002.1">
    <property type="nucleotide sequence ID" value="XM_028629714.1"/>
</dbReference>
<sequence length="138" mass="15372">MASHSMVSLILLLPLHFPHQLLLLRLHLHQLRRPQFRQLKVLDTVLQECVDNVACLSRSLNSINSILSFVPKVVFLLEREHFKDRFHAAHDGFGVVPIIVKYSRAVKGIVLVGAVLQISLAHQGIPQTAASTYHGACG</sequence>
<keyword evidence="3" id="KW-1185">Reference proteome</keyword>
<dbReference type="Proteomes" id="UP000283841">
    <property type="component" value="Unassembled WGS sequence"/>
</dbReference>
<dbReference type="GeneID" id="39598991"/>
<feature type="chain" id="PRO_5019055425" evidence="1">
    <location>
        <begin position="24"/>
        <end position="138"/>
    </location>
</feature>
<dbReference type="VEuPathDB" id="FungiDB:C8Q69DRAFT_454609"/>
<dbReference type="EMBL" id="RCNU01000001">
    <property type="protein sequence ID" value="RWR00358.1"/>
    <property type="molecule type" value="Genomic_DNA"/>
</dbReference>
<accession>A0A443I8F8</accession>
<comment type="caution">
    <text evidence="2">The sequence shown here is derived from an EMBL/GenBank/DDBJ whole genome shotgun (WGS) entry which is preliminary data.</text>
</comment>
<evidence type="ECO:0000256" key="1">
    <source>
        <dbReference type="SAM" id="SignalP"/>
    </source>
</evidence>